<comment type="subcellular location">
    <subcellularLocation>
        <location evidence="1 8">Cytoplasm</location>
    </subcellularLocation>
</comment>
<dbReference type="GO" id="GO:0005524">
    <property type="term" value="F:ATP binding"/>
    <property type="evidence" value="ECO:0007669"/>
    <property type="project" value="UniProtKB-UniRule"/>
</dbReference>
<keyword evidence="11" id="KW-1185">Reference proteome</keyword>
<dbReference type="SUPFAM" id="SSF82829">
    <property type="entry name" value="MesJ substrate recognition domain-like"/>
    <property type="match status" value="1"/>
</dbReference>
<keyword evidence="4 8" id="KW-0819">tRNA processing</keyword>
<dbReference type="HAMAP" id="MF_01161">
    <property type="entry name" value="tRNA_Ile_lys_synt"/>
    <property type="match status" value="1"/>
</dbReference>
<sequence>MEEAEREGWWTAGMTAVAAVSGGPDSMALLHLLWKMAGERPFKVVAAHVNHRFRGAEAEAEAELVRQTAAQWGIPVETADIDVPAYIEETGMNPQSAAREKRYGFLKETARSYGASLLLLGHHADDQAETVLMRMLRGTGIGGLAGIPYRRREENLELIRPLLRITKGELLAYCGRNEVPYAVDSSNSARYYTRNSVRLDLIPMLENYNPRLKESLIRLADLAAADDEYMEAAAEGVFRDHAVPSGAGFRLKRRRFRGLHVALQRRLIKLILKYSSGPWHTLAFRQVEEVLEALSDEVATVARIDLGEGWVCVREYDEVYLGPQAAEPTVYAYPVSGFPCFVELGTGGRSIRFERWERAVTSLPVNRWEAFFDESSLSLPLIVRTRLPGDRMAPLGLNGTKKVQDMFVDAKIPRSMRDEWPLVADAEGRILWVPGLRRSGIARVDAGTARTIRAAVEPEFRTPPQTGHE</sequence>
<dbReference type="GO" id="GO:0006400">
    <property type="term" value="P:tRNA modification"/>
    <property type="evidence" value="ECO:0007669"/>
    <property type="project" value="UniProtKB-UniRule"/>
</dbReference>
<dbReference type="InterPro" id="IPR011063">
    <property type="entry name" value="TilS/TtcA_N"/>
</dbReference>
<dbReference type="Proteomes" id="UP000269097">
    <property type="component" value="Chromosome"/>
</dbReference>
<accession>A0A3G3K5M9</accession>
<dbReference type="InterPro" id="IPR012094">
    <property type="entry name" value="tRNA_Ile_lys_synt"/>
</dbReference>
<dbReference type="GO" id="GO:0005737">
    <property type="term" value="C:cytoplasm"/>
    <property type="evidence" value="ECO:0007669"/>
    <property type="project" value="UniProtKB-SubCell"/>
</dbReference>
<dbReference type="InterPro" id="IPR014729">
    <property type="entry name" value="Rossmann-like_a/b/a_fold"/>
</dbReference>
<protein>
    <recommendedName>
        <fullName evidence="8">tRNA(Ile)-lysidine synthase</fullName>
        <ecNumber evidence="8">6.3.4.19</ecNumber>
    </recommendedName>
    <alternativeName>
        <fullName evidence="8">tRNA(Ile)-2-lysyl-cytidine synthase</fullName>
    </alternativeName>
    <alternativeName>
        <fullName evidence="8">tRNA(Ile)-lysidine synthetase</fullName>
    </alternativeName>
</protein>
<evidence type="ECO:0000256" key="7">
    <source>
        <dbReference type="ARBA" id="ARBA00048539"/>
    </source>
</evidence>
<name>A0A3G3K5M9_9BACL</name>
<dbReference type="CDD" id="cd01992">
    <property type="entry name" value="TilS_N"/>
    <property type="match status" value="1"/>
</dbReference>
<dbReference type="AlphaFoldDB" id="A0A3G3K5M9"/>
<dbReference type="PANTHER" id="PTHR43033">
    <property type="entry name" value="TRNA(ILE)-LYSIDINE SYNTHASE-RELATED"/>
    <property type="match status" value="1"/>
</dbReference>
<dbReference type="Pfam" id="PF11734">
    <property type="entry name" value="TilS_C"/>
    <property type="match status" value="1"/>
</dbReference>
<comment type="domain">
    <text evidence="8">The N-terminal region contains the highly conserved SGGXDS motif, predicted to be a P-loop motif involved in ATP binding.</text>
</comment>
<reference evidence="10 11" key="1">
    <citation type="submission" date="2018-10" db="EMBL/GenBank/DDBJ databases">
        <title>Genome Sequence of Cohnella sp.</title>
        <authorList>
            <person name="Srinivasan S."/>
            <person name="Kim M.K."/>
        </authorList>
    </citation>
    <scope>NUCLEOTIDE SEQUENCE [LARGE SCALE GENOMIC DNA]</scope>
    <source>
        <strain evidence="10 11">18JY8-7</strain>
    </source>
</reference>
<dbReference type="SUPFAM" id="SSF56037">
    <property type="entry name" value="PheT/TilS domain"/>
    <property type="match status" value="1"/>
</dbReference>
<dbReference type="EMBL" id="CP033433">
    <property type="protein sequence ID" value="AYQ75742.1"/>
    <property type="molecule type" value="Genomic_DNA"/>
</dbReference>
<keyword evidence="3 8" id="KW-0436">Ligase</keyword>
<dbReference type="GO" id="GO:0032267">
    <property type="term" value="F:tRNA(Ile)-lysidine synthase activity"/>
    <property type="evidence" value="ECO:0007669"/>
    <property type="project" value="UniProtKB-EC"/>
</dbReference>
<comment type="catalytic activity">
    <reaction evidence="7 8">
        <text>cytidine(34) in tRNA(Ile2) + L-lysine + ATP = lysidine(34) in tRNA(Ile2) + AMP + diphosphate + H(+)</text>
        <dbReference type="Rhea" id="RHEA:43744"/>
        <dbReference type="Rhea" id="RHEA-COMP:10625"/>
        <dbReference type="Rhea" id="RHEA-COMP:10670"/>
        <dbReference type="ChEBI" id="CHEBI:15378"/>
        <dbReference type="ChEBI" id="CHEBI:30616"/>
        <dbReference type="ChEBI" id="CHEBI:32551"/>
        <dbReference type="ChEBI" id="CHEBI:33019"/>
        <dbReference type="ChEBI" id="CHEBI:82748"/>
        <dbReference type="ChEBI" id="CHEBI:83665"/>
        <dbReference type="ChEBI" id="CHEBI:456215"/>
        <dbReference type="EC" id="6.3.4.19"/>
    </reaction>
</comment>
<dbReference type="InterPro" id="IPR012795">
    <property type="entry name" value="tRNA_Ile_lys_synt_N"/>
</dbReference>
<dbReference type="Gene3D" id="3.40.50.620">
    <property type="entry name" value="HUPs"/>
    <property type="match status" value="1"/>
</dbReference>
<comment type="function">
    <text evidence="8">Ligates lysine onto the cytidine present at position 34 of the AUA codon-specific tRNA(Ile) that contains the anticodon CAU, in an ATP-dependent manner. Cytidine is converted to lysidine, thus changing the amino acid specificity of the tRNA from methionine to isoleucine.</text>
</comment>
<dbReference type="InterPro" id="IPR015262">
    <property type="entry name" value="tRNA_Ile_lys_synt_subst-bd"/>
</dbReference>
<evidence type="ECO:0000256" key="2">
    <source>
        <dbReference type="ARBA" id="ARBA00022490"/>
    </source>
</evidence>
<dbReference type="EC" id="6.3.4.19" evidence="8"/>
<evidence type="ECO:0000256" key="6">
    <source>
        <dbReference type="ARBA" id="ARBA00022840"/>
    </source>
</evidence>
<dbReference type="KEGG" id="coh:EAV92_19885"/>
<dbReference type="Pfam" id="PF01171">
    <property type="entry name" value="ATP_bind_3"/>
    <property type="match status" value="1"/>
</dbReference>
<dbReference type="Pfam" id="PF09179">
    <property type="entry name" value="TilS"/>
    <property type="match status" value="1"/>
</dbReference>
<dbReference type="SMART" id="SM00977">
    <property type="entry name" value="TilS_C"/>
    <property type="match status" value="1"/>
</dbReference>
<feature type="binding site" evidence="8">
    <location>
        <begin position="21"/>
        <end position="26"/>
    </location>
    <ligand>
        <name>ATP</name>
        <dbReference type="ChEBI" id="CHEBI:30616"/>
    </ligand>
</feature>
<dbReference type="Gene3D" id="1.20.59.20">
    <property type="match status" value="1"/>
</dbReference>
<evidence type="ECO:0000313" key="10">
    <source>
        <dbReference type="EMBL" id="AYQ75742.1"/>
    </source>
</evidence>
<gene>
    <name evidence="8 10" type="primary">tilS</name>
    <name evidence="10" type="ORF">EAV92_19885</name>
</gene>
<keyword evidence="2 8" id="KW-0963">Cytoplasm</keyword>
<dbReference type="PANTHER" id="PTHR43033:SF1">
    <property type="entry name" value="TRNA(ILE)-LYSIDINE SYNTHASE-RELATED"/>
    <property type="match status" value="1"/>
</dbReference>
<feature type="domain" description="Lysidine-tRNA(Ile) synthetase C-terminal" evidence="9">
    <location>
        <begin position="381"/>
        <end position="454"/>
    </location>
</feature>
<evidence type="ECO:0000256" key="5">
    <source>
        <dbReference type="ARBA" id="ARBA00022741"/>
    </source>
</evidence>
<dbReference type="NCBIfam" id="TIGR02432">
    <property type="entry name" value="lysidine_TilS_N"/>
    <property type="match status" value="1"/>
</dbReference>
<evidence type="ECO:0000313" key="11">
    <source>
        <dbReference type="Proteomes" id="UP000269097"/>
    </source>
</evidence>
<evidence type="ECO:0000259" key="9">
    <source>
        <dbReference type="SMART" id="SM00977"/>
    </source>
</evidence>
<keyword evidence="5 8" id="KW-0547">Nucleotide-binding</keyword>
<evidence type="ECO:0000256" key="4">
    <source>
        <dbReference type="ARBA" id="ARBA00022694"/>
    </source>
</evidence>
<comment type="similarity">
    <text evidence="8">Belongs to the tRNA(Ile)-lysidine synthase family.</text>
</comment>
<dbReference type="SUPFAM" id="SSF52402">
    <property type="entry name" value="Adenine nucleotide alpha hydrolases-like"/>
    <property type="match status" value="1"/>
</dbReference>
<dbReference type="InterPro" id="IPR012796">
    <property type="entry name" value="Lysidine-tRNA-synth_C"/>
</dbReference>
<evidence type="ECO:0000256" key="1">
    <source>
        <dbReference type="ARBA" id="ARBA00004496"/>
    </source>
</evidence>
<evidence type="ECO:0000256" key="8">
    <source>
        <dbReference type="HAMAP-Rule" id="MF_01161"/>
    </source>
</evidence>
<dbReference type="NCBIfam" id="TIGR02433">
    <property type="entry name" value="lysidine_TilS_C"/>
    <property type="match status" value="1"/>
</dbReference>
<evidence type="ECO:0000256" key="3">
    <source>
        <dbReference type="ARBA" id="ARBA00022598"/>
    </source>
</evidence>
<proteinExistence type="inferred from homology"/>
<keyword evidence="6 8" id="KW-0067">ATP-binding</keyword>
<organism evidence="10 11">
    <name type="scientific">Cohnella candidum</name>
    <dbReference type="NCBI Taxonomy" id="2674991"/>
    <lineage>
        <taxon>Bacteria</taxon>
        <taxon>Bacillati</taxon>
        <taxon>Bacillota</taxon>
        <taxon>Bacilli</taxon>
        <taxon>Bacillales</taxon>
        <taxon>Paenibacillaceae</taxon>
        <taxon>Cohnella</taxon>
    </lineage>
</organism>